<organism evidence="2 3">
    <name type="scientific">Cupriavidus necator</name>
    <name type="common">Alcaligenes eutrophus</name>
    <name type="synonym">Ralstonia eutropha</name>
    <dbReference type="NCBI Taxonomy" id="106590"/>
    <lineage>
        <taxon>Bacteria</taxon>
        <taxon>Pseudomonadati</taxon>
        <taxon>Pseudomonadota</taxon>
        <taxon>Betaproteobacteria</taxon>
        <taxon>Burkholderiales</taxon>
        <taxon>Burkholderiaceae</taxon>
        <taxon>Cupriavidus</taxon>
    </lineage>
</organism>
<dbReference type="KEGG" id="cuh:BJN34_21575"/>
<evidence type="ECO:0000313" key="2">
    <source>
        <dbReference type="EMBL" id="AQV96461.1"/>
    </source>
</evidence>
<dbReference type="InterPro" id="IPR007484">
    <property type="entry name" value="Peptidase_M28"/>
</dbReference>
<protein>
    <recommendedName>
        <fullName evidence="1">Peptidase M28 domain-containing protein</fullName>
    </recommendedName>
</protein>
<gene>
    <name evidence="2" type="ORF">BJN34_21575</name>
</gene>
<accession>A0A1U9UW48</accession>
<dbReference type="AlphaFoldDB" id="A0A1U9UW48"/>
<dbReference type="GO" id="GO:0008235">
    <property type="term" value="F:metalloexopeptidase activity"/>
    <property type="evidence" value="ECO:0007669"/>
    <property type="project" value="InterPro"/>
</dbReference>
<reference evidence="3" key="1">
    <citation type="submission" date="2017-02" db="EMBL/GenBank/DDBJ databases">
        <title>Complete genome sequence of Cupriavidus necator strain NH9, a 3-chlorobenzoate degrader.</title>
        <authorList>
            <person name="Moriuchi R."/>
            <person name="Dohra H."/>
            <person name="Ogawa N."/>
        </authorList>
    </citation>
    <scope>NUCLEOTIDE SEQUENCE [LARGE SCALE GENOMIC DNA]</scope>
    <source>
        <strain evidence="3">NH9</strain>
    </source>
</reference>
<dbReference type="Proteomes" id="UP000189627">
    <property type="component" value="Chromosome 2"/>
</dbReference>
<dbReference type="PANTHER" id="PTHR12147:SF26">
    <property type="entry name" value="PEPTIDASE M28 DOMAIN-CONTAINING PROTEIN"/>
    <property type="match status" value="1"/>
</dbReference>
<proteinExistence type="predicted"/>
<dbReference type="RefSeq" id="WP_078198929.1">
    <property type="nucleotide sequence ID" value="NZ_CP017758.1"/>
</dbReference>
<dbReference type="GO" id="GO:0006508">
    <property type="term" value="P:proteolysis"/>
    <property type="evidence" value="ECO:0007669"/>
    <property type="project" value="InterPro"/>
</dbReference>
<feature type="domain" description="Peptidase M28" evidence="1">
    <location>
        <begin position="110"/>
        <end position="229"/>
    </location>
</feature>
<dbReference type="PANTHER" id="PTHR12147">
    <property type="entry name" value="METALLOPEPTIDASE M28 FAMILY MEMBER"/>
    <property type="match status" value="1"/>
</dbReference>
<evidence type="ECO:0000313" key="3">
    <source>
        <dbReference type="Proteomes" id="UP000189627"/>
    </source>
</evidence>
<sequence length="290" mass="31417">MMPKFAEWVSLPRISIVLLVVFGLAWVAMLVLTQMPGHSHSGPLPTMSTDELALSARLREHVRNLATAEHNVQKYAELEAAARYIEGALSAEGYSVSRQEYDCLAKKVRNLLITVPSRTQPGKRVMVVGAHYDSAIGSPGANDNATGVASILEQAKRLKDAGATAQSDIVFGLYTNEEEPYFGTNLMGSSVHARSLKEKGANVIAMFSLETMGYYSDVKGSQKYPGPLKAFYPEQGNFIGFVGNVRSLGLVRRVTGSFRKHAAFPAEGIAGPRAIPGVDWSDHAPFMDQG</sequence>
<dbReference type="OrthoDB" id="9789219at2"/>
<dbReference type="SUPFAM" id="SSF53187">
    <property type="entry name" value="Zn-dependent exopeptidases"/>
    <property type="match status" value="1"/>
</dbReference>
<evidence type="ECO:0000259" key="1">
    <source>
        <dbReference type="Pfam" id="PF04389"/>
    </source>
</evidence>
<dbReference type="InterPro" id="IPR045175">
    <property type="entry name" value="M28_fam"/>
</dbReference>
<name>A0A1U9UW48_CUPNE</name>
<dbReference type="Pfam" id="PF04389">
    <property type="entry name" value="Peptidase_M28"/>
    <property type="match status" value="1"/>
</dbReference>
<dbReference type="Gene3D" id="3.40.630.10">
    <property type="entry name" value="Zn peptidases"/>
    <property type="match status" value="1"/>
</dbReference>
<dbReference type="EMBL" id="CP017758">
    <property type="protein sequence ID" value="AQV96461.1"/>
    <property type="molecule type" value="Genomic_DNA"/>
</dbReference>